<comment type="catalytic activity">
    <reaction evidence="2">
        <text>a monoacylglycerol + H2O = glycerol + a fatty acid + H(+)</text>
        <dbReference type="Rhea" id="RHEA:15245"/>
        <dbReference type="ChEBI" id="CHEBI:15377"/>
        <dbReference type="ChEBI" id="CHEBI:15378"/>
        <dbReference type="ChEBI" id="CHEBI:17408"/>
        <dbReference type="ChEBI" id="CHEBI:17754"/>
        <dbReference type="ChEBI" id="CHEBI:28868"/>
    </reaction>
</comment>
<accession>A0A1M8A9S1</accession>
<evidence type="ECO:0000313" key="4">
    <source>
        <dbReference type="EMBL" id="SHO79169.1"/>
    </source>
</evidence>
<reference evidence="5" key="1">
    <citation type="journal article" date="2017" name="Nucleic Acids Res.">
        <title>Proteogenomics produces comprehensive and highly accurate protein-coding gene annotation in a complete genome assembly of Malassezia sympodialis.</title>
        <authorList>
            <person name="Zhu Y."/>
            <person name="Engstroem P.G."/>
            <person name="Tellgren-Roth C."/>
            <person name="Baudo C.D."/>
            <person name="Kennell J.C."/>
            <person name="Sun S."/>
            <person name="Billmyre R.B."/>
            <person name="Schroeder M.S."/>
            <person name="Andersson A."/>
            <person name="Holm T."/>
            <person name="Sigurgeirsson B."/>
            <person name="Wu G."/>
            <person name="Sankaranarayanan S.R."/>
            <person name="Siddharthan R."/>
            <person name="Sanyal K."/>
            <person name="Lundeberg J."/>
            <person name="Nystedt B."/>
            <person name="Boekhout T."/>
            <person name="Dawson T.L. Jr."/>
            <person name="Heitman J."/>
            <person name="Scheynius A."/>
            <person name="Lehtioe J."/>
        </authorList>
    </citation>
    <scope>NUCLEOTIDE SEQUENCE [LARGE SCALE GENOMIC DNA]</scope>
    <source>
        <strain evidence="5">ATCC 42132</strain>
    </source>
</reference>
<dbReference type="EMBL" id="LT671825">
    <property type="protein sequence ID" value="SHO79169.1"/>
    <property type="molecule type" value="Genomic_DNA"/>
</dbReference>
<feature type="signal peptide" evidence="3">
    <location>
        <begin position="1"/>
        <end position="16"/>
    </location>
</feature>
<name>A0A1M8A9S1_MALS4</name>
<dbReference type="InterPro" id="IPR029058">
    <property type="entry name" value="AB_hydrolase_fold"/>
</dbReference>
<evidence type="ECO:0000256" key="1">
    <source>
        <dbReference type="ARBA" id="ARBA00047591"/>
    </source>
</evidence>
<dbReference type="VEuPathDB" id="FungiDB:MSYG_3518"/>
<proteinExistence type="predicted"/>
<keyword evidence="3" id="KW-0732">Signal</keyword>
<protein>
    <submittedName>
        <fullName evidence="4">Uncharacterized protein</fullName>
    </submittedName>
</protein>
<dbReference type="STRING" id="1230383.A0A1M8A9S1"/>
<gene>
    <name evidence="4" type="ORF">MSYG_3518</name>
</gene>
<feature type="chain" id="PRO_5009930064" evidence="3">
    <location>
        <begin position="17"/>
        <end position="409"/>
    </location>
</feature>
<dbReference type="Proteomes" id="UP000186303">
    <property type="component" value="Chromosome 5"/>
</dbReference>
<dbReference type="AlphaFoldDB" id="A0A1M8A9S1"/>
<evidence type="ECO:0000256" key="2">
    <source>
        <dbReference type="ARBA" id="ARBA00048461"/>
    </source>
</evidence>
<comment type="catalytic activity">
    <reaction evidence="1">
        <text>a diacylglycerol + H2O = a monoacylglycerol + a fatty acid + H(+)</text>
        <dbReference type="Rhea" id="RHEA:32731"/>
        <dbReference type="ChEBI" id="CHEBI:15377"/>
        <dbReference type="ChEBI" id="CHEBI:15378"/>
        <dbReference type="ChEBI" id="CHEBI:17408"/>
        <dbReference type="ChEBI" id="CHEBI:18035"/>
        <dbReference type="ChEBI" id="CHEBI:28868"/>
    </reaction>
</comment>
<dbReference type="OrthoDB" id="5985073at2759"/>
<dbReference type="PANTHER" id="PTHR35560:SF3">
    <property type="entry name" value="PEPTIDASE S9 PROLYL OLIGOPEPTIDASE CATALYTIC DOMAIN-CONTAINING PROTEIN"/>
    <property type="match status" value="1"/>
</dbReference>
<keyword evidence="5" id="KW-1185">Reference proteome</keyword>
<evidence type="ECO:0000313" key="5">
    <source>
        <dbReference type="Proteomes" id="UP000186303"/>
    </source>
</evidence>
<sequence>MKLTLLALALASTAYALPGNAEFSRRQASKSEQASIVQLAKSDPLSAAEKVLTIKNLNDTHQDSWAKYNNLTVDTDLTQVPWAPWFTKFSPSPSVKMVDGDSYSEVPSEFYMFETKYTTLTDKHGNNATQPYYINKNLKNVTRAVMVWPGYHRDSYNYINMIGNAYNVYKKMYHVEDGSIALVAPYVLNQKDKKHGAVKDDWIYYQDDNFSVGGLSRGPGNSTISAFSAMDDMINMIAKEYPDIENFVVLGHSLGAQTVLRYAIINHNAHDAKTKYWIGNPGTYTYLGTDRPLSKDDCENYDRFPSGLGSNLPSYVGSAHKDQLIKKFLSRDVRLAQGLNDNGVSIDTCDTMAQGHNRLERSAYFVKHVAAVNGGELPKSFSLEYVEGVSHQNYPMFAAKDSLPYIFRD</sequence>
<organism evidence="4 5">
    <name type="scientific">Malassezia sympodialis (strain ATCC 42132)</name>
    <name type="common">Atopic eczema-associated yeast</name>
    <dbReference type="NCBI Taxonomy" id="1230383"/>
    <lineage>
        <taxon>Eukaryota</taxon>
        <taxon>Fungi</taxon>
        <taxon>Dikarya</taxon>
        <taxon>Basidiomycota</taxon>
        <taxon>Ustilaginomycotina</taxon>
        <taxon>Malasseziomycetes</taxon>
        <taxon>Malasseziales</taxon>
        <taxon>Malasseziaceae</taxon>
        <taxon>Malassezia</taxon>
    </lineage>
</organism>
<evidence type="ECO:0000256" key="3">
    <source>
        <dbReference type="SAM" id="SignalP"/>
    </source>
</evidence>
<dbReference type="Gene3D" id="3.40.50.1820">
    <property type="entry name" value="alpha/beta hydrolase"/>
    <property type="match status" value="1"/>
</dbReference>
<dbReference type="SUPFAM" id="SSF53474">
    <property type="entry name" value="alpha/beta-Hydrolases"/>
    <property type="match status" value="1"/>
</dbReference>
<dbReference type="PANTHER" id="PTHR35560">
    <property type="entry name" value="BLL0132 PROTEIN"/>
    <property type="match status" value="1"/>
</dbReference>